<name>A0A839QVV7_9MICO</name>
<evidence type="ECO:0000313" key="5">
    <source>
        <dbReference type="Proteomes" id="UP000568050"/>
    </source>
</evidence>
<dbReference type="SUPFAM" id="SSF51735">
    <property type="entry name" value="NAD(P)-binding Rossmann-fold domains"/>
    <property type="match status" value="1"/>
</dbReference>
<protein>
    <submittedName>
        <fullName evidence="4">Short-subunit dehydrogenase</fullName>
    </submittedName>
</protein>
<dbReference type="PANTHER" id="PTHR44196">
    <property type="entry name" value="DEHYDROGENASE/REDUCTASE SDR FAMILY MEMBER 7B"/>
    <property type="match status" value="1"/>
</dbReference>
<dbReference type="GO" id="GO:0016020">
    <property type="term" value="C:membrane"/>
    <property type="evidence" value="ECO:0007669"/>
    <property type="project" value="TreeGrafter"/>
</dbReference>
<keyword evidence="5" id="KW-1185">Reference proteome</keyword>
<evidence type="ECO:0000256" key="1">
    <source>
        <dbReference type="ARBA" id="ARBA00006484"/>
    </source>
</evidence>
<sequence length="280" mass="30204">MTTTAPRHSSRTLPYRPLVVVTGASAGIGEAIARRFAAEGARVVLLARRADRLDTLVAEIGRDTGRSGDVDSYAVDLADAGATADVCRAILHDHGTPDVLINNAGAGRFLSIEETSVEEAHAQMDLPYFAAFHMTRGLIEPMIARGRGVVFQINSPVAITAWPGAVGYAAARWAIRGFTAALRQDLHGTGVRVGSLTPTRVHSDYFDANPDSVDRVPKVEALVGTMTPEEVAETTLRAVRTRPGRDSFAPWRWSLFAPVAAAVPAPFEWLFRVTGHKRVR</sequence>
<dbReference type="CDD" id="cd05233">
    <property type="entry name" value="SDR_c"/>
    <property type="match status" value="1"/>
</dbReference>
<dbReference type="InterPro" id="IPR002347">
    <property type="entry name" value="SDR_fam"/>
</dbReference>
<comment type="caution">
    <text evidence="4">The sequence shown here is derived from an EMBL/GenBank/DDBJ whole genome shotgun (WGS) entry which is preliminary data.</text>
</comment>
<accession>A0A839QVV7</accession>
<reference evidence="4 5" key="1">
    <citation type="submission" date="2020-08" db="EMBL/GenBank/DDBJ databases">
        <title>Sequencing the genomes of 1000 actinobacteria strains.</title>
        <authorList>
            <person name="Klenk H.-P."/>
        </authorList>
    </citation>
    <scope>NUCLEOTIDE SEQUENCE [LARGE SCALE GENOMIC DNA]</scope>
    <source>
        <strain evidence="4 5">DSM 23040</strain>
    </source>
</reference>
<gene>
    <name evidence="4" type="ORF">FHX50_002069</name>
</gene>
<proteinExistence type="inferred from homology"/>
<dbReference type="RefSeq" id="WP_183377109.1">
    <property type="nucleotide sequence ID" value="NZ_CBCSFZ010000001.1"/>
</dbReference>
<organism evidence="4 5">
    <name type="scientific">Helcobacillus massiliensis</name>
    <dbReference type="NCBI Taxonomy" id="521392"/>
    <lineage>
        <taxon>Bacteria</taxon>
        <taxon>Bacillati</taxon>
        <taxon>Actinomycetota</taxon>
        <taxon>Actinomycetes</taxon>
        <taxon>Micrococcales</taxon>
        <taxon>Dermabacteraceae</taxon>
        <taxon>Helcobacillus</taxon>
    </lineage>
</organism>
<evidence type="ECO:0000256" key="3">
    <source>
        <dbReference type="RuleBase" id="RU000363"/>
    </source>
</evidence>
<dbReference type="InterPro" id="IPR036291">
    <property type="entry name" value="NAD(P)-bd_dom_sf"/>
</dbReference>
<dbReference type="GO" id="GO:0016491">
    <property type="term" value="F:oxidoreductase activity"/>
    <property type="evidence" value="ECO:0007669"/>
    <property type="project" value="UniProtKB-KW"/>
</dbReference>
<comment type="similarity">
    <text evidence="1 3">Belongs to the short-chain dehydrogenases/reductases (SDR) family.</text>
</comment>
<dbReference type="AlphaFoldDB" id="A0A839QVV7"/>
<dbReference type="PRINTS" id="PR00080">
    <property type="entry name" value="SDRFAMILY"/>
</dbReference>
<dbReference type="Pfam" id="PF00106">
    <property type="entry name" value="adh_short"/>
    <property type="match status" value="1"/>
</dbReference>
<keyword evidence="2" id="KW-0560">Oxidoreductase</keyword>
<dbReference type="PRINTS" id="PR00081">
    <property type="entry name" value="GDHRDH"/>
</dbReference>
<dbReference type="PANTHER" id="PTHR44196:SF1">
    <property type="entry name" value="DEHYDROGENASE_REDUCTASE SDR FAMILY MEMBER 7B"/>
    <property type="match status" value="1"/>
</dbReference>
<dbReference type="EMBL" id="JACHWP010000011">
    <property type="protein sequence ID" value="MBB3023768.1"/>
    <property type="molecule type" value="Genomic_DNA"/>
</dbReference>
<dbReference type="Gene3D" id="3.40.50.720">
    <property type="entry name" value="NAD(P)-binding Rossmann-like Domain"/>
    <property type="match status" value="1"/>
</dbReference>
<evidence type="ECO:0000256" key="2">
    <source>
        <dbReference type="ARBA" id="ARBA00023002"/>
    </source>
</evidence>
<dbReference type="Proteomes" id="UP000568050">
    <property type="component" value="Unassembled WGS sequence"/>
</dbReference>
<evidence type="ECO:0000313" key="4">
    <source>
        <dbReference type="EMBL" id="MBB3023768.1"/>
    </source>
</evidence>